<feature type="transmembrane region" description="Helical" evidence="7">
    <location>
        <begin position="153"/>
        <end position="175"/>
    </location>
</feature>
<comment type="similarity">
    <text evidence="5">Belongs to the SAT4 family.</text>
</comment>
<dbReference type="Proteomes" id="UP001480595">
    <property type="component" value="Unassembled WGS sequence"/>
</dbReference>
<evidence type="ECO:0000256" key="2">
    <source>
        <dbReference type="ARBA" id="ARBA00022692"/>
    </source>
</evidence>
<feature type="transmembrane region" description="Helical" evidence="7">
    <location>
        <begin position="109"/>
        <end position="133"/>
    </location>
</feature>
<comment type="subcellular location">
    <subcellularLocation>
        <location evidence="1">Membrane</location>
        <topology evidence="1">Multi-pass membrane protein</topology>
    </subcellularLocation>
</comment>
<keyword evidence="4 7" id="KW-0472">Membrane</keyword>
<evidence type="ECO:0000313" key="9">
    <source>
        <dbReference type="EMBL" id="KAK8050256.1"/>
    </source>
</evidence>
<name>A0ABR1TWL5_9PEZI</name>
<keyword evidence="3 7" id="KW-1133">Transmembrane helix</keyword>
<evidence type="ECO:0000256" key="5">
    <source>
        <dbReference type="ARBA" id="ARBA00038359"/>
    </source>
</evidence>
<feature type="compositionally biased region" description="Polar residues" evidence="6">
    <location>
        <begin position="262"/>
        <end position="276"/>
    </location>
</feature>
<evidence type="ECO:0000256" key="4">
    <source>
        <dbReference type="ARBA" id="ARBA00023136"/>
    </source>
</evidence>
<evidence type="ECO:0000256" key="6">
    <source>
        <dbReference type="SAM" id="MobiDB-lite"/>
    </source>
</evidence>
<dbReference type="RefSeq" id="XP_066712505.1">
    <property type="nucleotide sequence ID" value="XM_066863395.1"/>
</dbReference>
<evidence type="ECO:0000256" key="7">
    <source>
        <dbReference type="SAM" id="Phobius"/>
    </source>
</evidence>
<evidence type="ECO:0000259" key="8">
    <source>
        <dbReference type="Pfam" id="PF20684"/>
    </source>
</evidence>
<keyword evidence="10" id="KW-1185">Reference proteome</keyword>
<feature type="domain" description="Rhodopsin" evidence="8">
    <location>
        <begin position="24"/>
        <end position="248"/>
    </location>
</feature>
<evidence type="ECO:0000256" key="1">
    <source>
        <dbReference type="ARBA" id="ARBA00004141"/>
    </source>
</evidence>
<accession>A0ABR1TWL5</accession>
<dbReference type="PANTHER" id="PTHR33048">
    <property type="entry name" value="PTH11-LIKE INTEGRAL MEMBRANE PROTEIN (AFU_ORTHOLOGUE AFUA_5G11245)"/>
    <property type="match status" value="1"/>
</dbReference>
<organism evidence="9 10">
    <name type="scientific">Apiospora phragmitis</name>
    <dbReference type="NCBI Taxonomy" id="2905665"/>
    <lineage>
        <taxon>Eukaryota</taxon>
        <taxon>Fungi</taxon>
        <taxon>Dikarya</taxon>
        <taxon>Ascomycota</taxon>
        <taxon>Pezizomycotina</taxon>
        <taxon>Sordariomycetes</taxon>
        <taxon>Xylariomycetidae</taxon>
        <taxon>Amphisphaeriales</taxon>
        <taxon>Apiosporaceae</taxon>
        <taxon>Apiospora</taxon>
    </lineage>
</organism>
<dbReference type="EMBL" id="JAQQWL010000011">
    <property type="protein sequence ID" value="KAK8050256.1"/>
    <property type="molecule type" value="Genomic_DNA"/>
</dbReference>
<proteinExistence type="inferred from homology"/>
<reference evidence="9 10" key="1">
    <citation type="submission" date="2023-01" db="EMBL/GenBank/DDBJ databases">
        <title>Analysis of 21 Apiospora genomes using comparative genomics revels a genus with tremendous synthesis potential of carbohydrate active enzymes and secondary metabolites.</title>
        <authorList>
            <person name="Sorensen T."/>
        </authorList>
    </citation>
    <scope>NUCLEOTIDE SEQUENCE [LARGE SCALE GENOMIC DNA]</scope>
    <source>
        <strain evidence="9 10">CBS 135458</strain>
    </source>
</reference>
<dbReference type="Pfam" id="PF20684">
    <property type="entry name" value="Fung_rhodopsin"/>
    <property type="match status" value="1"/>
</dbReference>
<evidence type="ECO:0000313" key="10">
    <source>
        <dbReference type="Proteomes" id="UP001480595"/>
    </source>
</evidence>
<gene>
    <name evidence="9" type="ORF">PG994_011986</name>
</gene>
<feature type="region of interest" description="Disordered" evidence="6">
    <location>
        <begin position="262"/>
        <end position="307"/>
    </location>
</feature>
<protein>
    <recommendedName>
        <fullName evidence="8">Rhodopsin domain-containing protein</fullName>
    </recommendedName>
</protein>
<comment type="caution">
    <text evidence="9">The sequence shown here is derived from an EMBL/GenBank/DDBJ whole genome shotgun (WGS) entry which is preliminary data.</text>
</comment>
<feature type="transmembrane region" description="Helical" evidence="7">
    <location>
        <begin position="225"/>
        <end position="248"/>
    </location>
</feature>
<dbReference type="InterPro" id="IPR049326">
    <property type="entry name" value="Rhodopsin_dom_fungi"/>
</dbReference>
<sequence>MPTCGPESIERPETSEYFSISSALIIVTARYALEMTMVLKCGMGLPQEEVMKIGGSDVLFLFRKKGVLGGGLQLIFASDLMWLTLVCLIKVSILHFYSRIFRRTIFVKVVYGVMCLVVAFYIAALFSDIFICIPPRKSWVPDTPGRCGNSSVLYRALASTDTVIDVIIILLPMPMLWGLKIVTSKKVALTFIFGLGFLIIALTSVRIRFFSELDPFNITEPSRVALFSSLVPLLGIINANLPAMAPAFNNMFRSSIFSTAASKSEGSSGDQSNRFQKLSEPEMPLMDISGSRRQNINEARNRDGQVA</sequence>
<dbReference type="PANTHER" id="PTHR33048:SF57">
    <property type="entry name" value="INTEGRAL MEMBRANE PROTEIN-RELATED"/>
    <property type="match status" value="1"/>
</dbReference>
<feature type="transmembrane region" description="Helical" evidence="7">
    <location>
        <begin position="187"/>
        <end position="205"/>
    </location>
</feature>
<evidence type="ECO:0000256" key="3">
    <source>
        <dbReference type="ARBA" id="ARBA00022989"/>
    </source>
</evidence>
<dbReference type="GeneID" id="92096458"/>
<keyword evidence="2 7" id="KW-0812">Transmembrane</keyword>
<dbReference type="InterPro" id="IPR052337">
    <property type="entry name" value="SAT4-like"/>
</dbReference>